<dbReference type="AlphaFoldDB" id="A0A9E9LAU5"/>
<dbReference type="Gene3D" id="3.40.50.10320">
    <property type="entry name" value="LmbE-like"/>
    <property type="match status" value="1"/>
</dbReference>
<proteinExistence type="predicted"/>
<dbReference type="Proteomes" id="UP001164819">
    <property type="component" value="Chromosome"/>
</dbReference>
<accession>A0A9E9LAU5</accession>
<dbReference type="InterPro" id="IPR024078">
    <property type="entry name" value="LmbE-like_dom_sf"/>
</dbReference>
<organism evidence="1">
    <name type="scientific">Oxalobacter aliiformigenes</name>
    <dbReference type="NCBI Taxonomy" id="2946593"/>
    <lineage>
        <taxon>Bacteria</taxon>
        <taxon>Pseudomonadati</taxon>
        <taxon>Pseudomonadota</taxon>
        <taxon>Betaproteobacteria</taxon>
        <taxon>Burkholderiales</taxon>
        <taxon>Oxalobacteraceae</taxon>
        <taxon>Oxalobacter</taxon>
    </lineage>
</organism>
<dbReference type="InterPro" id="IPR003737">
    <property type="entry name" value="GlcNAc_PI_deacetylase-related"/>
</dbReference>
<protein>
    <submittedName>
        <fullName evidence="1">PIG-L family deacetylase</fullName>
    </submittedName>
</protein>
<name>A0A9E9LAU5_9BURK</name>
<evidence type="ECO:0000313" key="1">
    <source>
        <dbReference type="EMBL" id="WAV90937.1"/>
    </source>
</evidence>
<dbReference type="Pfam" id="PF02585">
    <property type="entry name" value="PIG-L"/>
    <property type="match status" value="1"/>
</dbReference>
<dbReference type="RefSeq" id="WP_269315814.1">
    <property type="nucleotide sequence ID" value="NZ_CP098251.1"/>
</dbReference>
<dbReference type="SUPFAM" id="SSF102588">
    <property type="entry name" value="LmbE-like"/>
    <property type="match status" value="1"/>
</dbReference>
<sequence length="246" mass="28386">MNLEFLLAGKRPVDLRKINWPGKLKLLVTAPHPDDFDAIGVTLRYMVGQGHELYVVVAETGSGIDKVYGAGMVQDDRRQLRVREQTASFRFFGLSGTHYRFLKLNNENDDQVADDSENRIFLEKLIREIRPDMLFMPHGNDTNRAHRAMYAMMKAIASKVEWPVALMLNSDVKTVDMRKDFYVPFDEIQAQWKGELLRYHDSQHQRNLRDRGYGFDERVLMLNRKTAAGLGISEPYAASFELELCN</sequence>
<reference evidence="1" key="1">
    <citation type="journal article" date="2022" name="Front. Microbiol.">
        <title>New perspectives on an old grouping: The genomic and phenotypic variability of Oxalobacter formigenes and the implications for calcium oxalate stone prevention.</title>
        <authorList>
            <person name="Chmiel J.A."/>
            <person name="Carr C."/>
            <person name="Stuivenberg G.A."/>
            <person name="Venema R."/>
            <person name="Chanyi R.M."/>
            <person name="Al K.F."/>
            <person name="Giguere D."/>
            <person name="Say H."/>
            <person name="Akouris P.P."/>
            <person name="Dominguez Romero S.A."/>
            <person name="Kwong A."/>
            <person name="Tai V."/>
            <person name="Koval S.F."/>
            <person name="Razvi H."/>
            <person name="Bjazevic J."/>
            <person name="Burton J.P."/>
        </authorList>
    </citation>
    <scope>NUCLEOTIDE SEQUENCE</scope>
    <source>
        <strain evidence="1">OxK</strain>
    </source>
</reference>
<dbReference type="EMBL" id="CP098251">
    <property type="protein sequence ID" value="WAV90937.1"/>
    <property type="molecule type" value="Genomic_DNA"/>
</dbReference>
<gene>
    <name evidence="1" type="ORF">NB646_08910</name>
</gene>